<evidence type="ECO:0000313" key="1">
    <source>
        <dbReference type="EMBL" id="KAF9649450.1"/>
    </source>
</evidence>
<proteinExistence type="predicted"/>
<gene>
    <name evidence="1" type="ORF">BDM02DRAFT_3113640</name>
</gene>
<organism evidence="1 2">
    <name type="scientific">Thelephora ganbajun</name>
    <name type="common">Ganba fungus</name>
    <dbReference type="NCBI Taxonomy" id="370292"/>
    <lineage>
        <taxon>Eukaryota</taxon>
        <taxon>Fungi</taxon>
        <taxon>Dikarya</taxon>
        <taxon>Basidiomycota</taxon>
        <taxon>Agaricomycotina</taxon>
        <taxon>Agaricomycetes</taxon>
        <taxon>Thelephorales</taxon>
        <taxon>Thelephoraceae</taxon>
        <taxon>Thelephora</taxon>
    </lineage>
</organism>
<dbReference type="Proteomes" id="UP000886501">
    <property type="component" value="Unassembled WGS sequence"/>
</dbReference>
<reference evidence="1" key="2">
    <citation type="journal article" date="2020" name="Nat. Commun.">
        <title>Large-scale genome sequencing of mycorrhizal fungi provides insights into the early evolution of symbiotic traits.</title>
        <authorList>
            <person name="Miyauchi S."/>
            <person name="Kiss E."/>
            <person name="Kuo A."/>
            <person name="Drula E."/>
            <person name="Kohler A."/>
            <person name="Sanchez-Garcia M."/>
            <person name="Morin E."/>
            <person name="Andreopoulos B."/>
            <person name="Barry K.W."/>
            <person name="Bonito G."/>
            <person name="Buee M."/>
            <person name="Carver A."/>
            <person name="Chen C."/>
            <person name="Cichocki N."/>
            <person name="Clum A."/>
            <person name="Culley D."/>
            <person name="Crous P.W."/>
            <person name="Fauchery L."/>
            <person name="Girlanda M."/>
            <person name="Hayes R.D."/>
            <person name="Keri Z."/>
            <person name="LaButti K."/>
            <person name="Lipzen A."/>
            <person name="Lombard V."/>
            <person name="Magnuson J."/>
            <person name="Maillard F."/>
            <person name="Murat C."/>
            <person name="Nolan M."/>
            <person name="Ohm R.A."/>
            <person name="Pangilinan J."/>
            <person name="Pereira M.F."/>
            <person name="Perotto S."/>
            <person name="Peter M."/>
            <person name="Pfister S."/>
            <person name="Riley R."/>
            <person name="Sitrit Y."/>
            <person name="Stielow J.B."/>
            <person name="Szollosi G."/>
            <person name="Zifcakova L."/>
            <person name="Stursova M."/>
            <person name="Spatafora J.W."/>
            <person name="Tedersoo L."/>
            <person name="Vaario L.M."/>
            <person name="Yamada A."/>
            <person name="Yan M."/>
            <person name="Wang P."/>
            <person name="Xu J."/>
            <person name="Bruns T."/>
            <person name="Baldrian P."/>
            <person name="Vilgalys R."/>
            <person name="Dunand C."/>
            <person name="Henrissat B."/>
            <person name="Grigoriev I.V."/>
            <person name="Hibbett D."/>
            <person name="Nagy L.G."/>
            <person name="Martin F.M."/>
        </authorList>
    </citation>
    <scope>NUCLEOTIDE SEQUENCE</scope>
    <source>
        <strain evidence="1">P2</strain>
    </source>
</reference>
<comment type="caution">
    <text evidence="1">The sequence shown here is derived from an EMBL/GenBank/DDBJ whole genome shotgun (WGS) entry which is preliminary data.</text>
</comment>
<name>A0ACB6ZI39_THEGA</name>
<keyword evidence="2" id="KW-1185">Reference proteome</keyword>
<dbReference type="EMBL" id="MU117997">
    <property type="protein sequence ID" value="KAF9649450.1"/>
    <property type="molecule type" value="Genomic_DNA"/>
</dbReference>
<evidence type="ECO:0000313" key="2">
    <source>
        <dbReference type="Proteomes" id="UP000886501"/>
    </source>
</evidence>
<reference evidence="1" key="1">
    <citation type="submission" date="2019-10" db="EMBL/GenBank/DDBJ databases">
        <authorList>
            <consortium name="DOE Joint Genome Institute"/>
            <person name="Kuo A."/>
            <person name="Miyauchi S."/>
            <person name="Kiss E."/>
            <person name="Drula E."/>
            <person name="Kohler A."/>
            <person name="Sanchez-Garcia M."/>
            <person name="Andreopoulos B."/>
            <person name="Barry K.W."/>
            <person name="Bonito G."/>
            <person name="Buee M."/>
            <person name="Carver A."/>
            <person name="Chen C."/>
            <person name="Cichocki N."/>
            <person name="Clum A."/>
            <person name="Culley D."/>
            <person name="Crous P.W."/>
            <person name="Fauchery L."/>
            <person name="Girlanda M."/>
            <person name="Hayes R."/>
            <person name="Keri Z."/>
            <person name="Labutti K."/>
            <person name="Lipzen A."/>
            <person name="Lombard V."/>
            <person name="Magnuson J."/>
            <person name="Maillard F."/>
            <person name="Morin E."/>
            <person name="Murat C."/>
            <person name="Nolan M."/>
            <person name="Ohm R."/>
            <person name="Pangilinan J."/>
            <person name="Pereira M."/>
            <person name="Perotto S."/>
            <person name="Peter M."/>
            <person name="Riley R."/>
            <person name="Sitrit Y."/>
            <person name="Stielow B."/>
            <person name="Szollosi G."/>
            <person name="Zifcakova L."/>
            <person name="Stursova M."/>
            <person name="Spatafora J.W."/>
            <person name="Tedersoo L."/>
            <person name="Vaario L.-M."/>
            <person name="Yamada A."/>
            <person name="Yan M."/>
            <person name="Wang P."/>
            <person name="Xu J."/>
            <person name="Bruns T."/>
            <person name="Baldrian P."/>
            <person name="Vilgalys R."/>
            <person name="Henrissat B."/>
            <person name="Grigoriev I.V."/>
            <person name="Hibbett D."/>
            <person name="Nagy L.G."/>
            <person name="Martin F.M."/>
        </authorList>
    </citation>
    <scope>NUCLEOTIDE SEQUENCE</scope>
    <source>
        <strain evidence="1">P2</strain>
    </source>
</reference>
<accession>A0ACB6ZI39</accession>
<sequence>MAVCVSRSGMFRPGDTLAALLGVRVRAFRPVPGNPRVSILYSRPARIILGSATIQCPWTPQCSTFSDQSAPPS</sequence>
<protein>
    <submittedName>
        <fullName evidence="1">Uncharacterized protein</fullName>
    </submittedName>
</protein>